<name>A0A4Y7PEH2_9AGAM</name>
<proteinExistence type="predicted"/>
<dbReference type="Proteomes" id="UP000294933">
    <property type="component" value="Unassembled WGS sequence"/>
</dbReference>
<accession>A0A4Y7PEH2</accession>
<organism evidence="1 2">
    <name type="scientific">Rickenella mellea</name>
    <dbReference type="NCBI Taxonomy" id="50990"/>
    <lineage>
        <taxon>Eukaryota</taxon>
        <taxon>Fungi</taxon>
        <taxon>Dikarya</taxon>
        <taxon>Basidiomycota</taxon>
        <taxon>Agaricomycotina</taxon>
        <taxon>Agaricomycetes</taxon>
        <taxon>Hymenochaetales</taxon>
        <taxon>Rickenellaceae</taxon>
        <taxon>Rickenella</taxon>
    </lineage>
</organism>
<dbReference type="AlphaFoldDB" id="A0A4Y7PEH2"/>
<reference evidence="1 2" key="1">
    <citation type="submission" date="2018-06" db="EMBL/GenBank/DDBJ databases">
        <title>A transcriptomic atlas of mushroom development highlights an independent origin of complex multicellularity.</title>
        <authorList>
            <consortium name="DOE Joint Genome Institute"/>
            <person name="Krizsan K."/>
            <person name="Almasi E."/>
            <person name="Merenyi Z."/>
            <person name="Sahu N."/>
            <person name="Viragh M."/>
            <person name="Koszo T."/>
            <person name="Mondo S."/>
            <person name="Kiss B."/>
            <person name="Balint B."/>
            <person name="Kues U."/>
            <person name="Barry K."/>
            <person name="Hegedus J.C."/>
            <person name="Henrissat B."/>
            <person name="Johnson J."/>
            <person name="Lipzen A."/>
            <person name="Ohm R."/>
            <person name="Nagy I."/>
            <person name="Pangilinan J."/>
            <person name="Yan J."/>
            <person name="Xiong Y."/>
            <person name="Grigoriev I.V."/>
            <person name="Hibbett D.S."/>
            <person name="Nagy L.G."/>
        </authorList>
    </citation>
    <scope>NUCLEOTIDE SEQUENCE [LARGE SCALE GENOMIC DNA]</scope>
    <source>
        <strain evidence="1 2">SZMC22713</strain>
    </source>
</reference>
<gene>
    <name evidence="1" type="ORF">BD410DRAFT_810586</name>
</gene>
<evidence type="ECO:0000313" key="2">
    <source>
        <dbReference type="Proteomes" id="UP000294933"/>
    </source>
</evidence>
<dbReference type="VEuPathDB" id="FungiDB:BD410DRAFT_810586"/>
<protein>
    <submittedName>
        <fullName evidence="1">Uncharacterized protein</fullName>
    </submittedName>
</protein>
<keyword evidence="2" id="KW-1185">Reference proteome</keyword>
<sequence length="166" mass="18998">MLAKLKSAQQTVPSASFLVYELDLCRRERIIAIIACGEKAIAWGNGKIMRFNDVQLFLHGSMSSMKWGEFDAFNQVFVCHWDVKAKFQKIVEVGFPIFISTLVEFRHYFPQLLELVVSEASHWKDIVIEVVPAKLNSMVLAPFSSARCLPLVEYFFVEIVKSSSFR</sequence>
<evidence type="ECO:0000313" key="1">
    <source>
        <dbReference type="EMBL" id="TDL13398.1"/>
    </source>
</evidence>
<dbReference type="EMBL" id="ML170653">
    <property type="protein sequence ID" value="TDL13398.1"/>
    <property type="molecule type" value="Genomic_DNA"/>
</dbReference>